<dbReference type="EMBL" id="RYYV01000001">
    <property type="protein sequence ID" value="RUL79939.1"/>
    <property type="molecule type" value="Genomic_DNA"/>
</dbReference>
<evidence type="ECO:0000256" key="1">
    <source>
        <dbReference type="SAM" id="SignalP"/>
    </source>
</evidence>
<protein>
    <submittedName>
        <fullName evidence="3">Class A beta-lactamase-related serine hydrolase</fullName>
    </submittedName>
</protein>
<dbReference type="InterPro" id="IPR001466">
    <property type="entry name" value="Beta-lactam-related"/>
</dbReference>
<dbReference type="SUPFAM" id="SSF56601">
    <property type="entry name" value="beta-lactamase/transpeptidase-like"/>
    <property type="match status" value="1"/>
</dbReference>
<keyword evidence="1" id="KW-0732">Signal</keyword>
<proteinExistence type="predicted"/>
<name>A0A3S0Q750_9GAMM</name>
<dbReference type="AlphaFoldDB" id="A0A3S0Q750"/>
<accession>A0A3S0Q750</accession>
<feature type="domain" description="Beta-lactamase-related" evidence="2">
    <location>
        <begin position="60"/>
        <end position="388"/>
    </location>
</feature>
<dbReference type="Proteomes" id="UP000274358">
    <property type="component" value="Unassembled WGS sequence"/>
</dbReference>
<evidence type="ECO:0000313" key="3">
    <source>
        <dbReference type="EMBL" id="RUL79939.1"/>
    </source>
</evidence>
<comment type="caution">
    <text evidence="3">The sequence shown here is derived from an EMBL/GenBank/DDBJ whole genome shotgun (WGS) entry which is preliminary data.</text>
</comment>
<keyword evidence="4" id="KW-1185">Reference proteome</keyword>
<feature type="chain" id="PRO_5018791012" evidence="1">
    <location>
        <begin position="27"/>
        <end position="492"/>
    </location>
</feature>
<evidence type="ECO:0000259" key="2">
    <source>
        <dbReference type="Pfam" id="PF00144"/>
    </source>
</evidence>
<dbReference type="Pfam" id="PF00144">
    <property type="entry name" value="Beta-lactamase"/>
    <property type="match status" value="1"/>
</dbReference>
<feature type="signal peptide" evidence="1">
    <location>
        <begin position="1"/>
        <end position="26"/>
    </location>
</feature>
<dbReference type="PANTHER" id="PTHR46825:SF12">
    <property type="entry name" value="PENICILLIN-BINDING PROTEIN 4"/>
    <property type="match status" value="1"/>
</dbReference>
<dbReference type="InterPro" id="IPR012338">
    <property type="entry name" value="Beta-lactam/transpept-like"/>
</dbReference>
<sequence length="492" mass="52554">MTVTHSMKAIHLTFVAGLLAFTGASASDMDSNAAKISEVENGLRPAAAINGKPVPVHSLREEMTAMHVQGVSIAVIDHGRIAWSKGYGVSRHGGAPITPETLFQAGSISKSLTAVAAMQLVQDGKIQLDEDVNGELTSWHFPSNAFTKSHFVTLRQLLSHTGGINVHGFEGYAAGAAVPTLLQVLNGSSPANSPAIQVVSVPGSAWSYSGGGYTVAQQLIIDITRTPFEKWLQQQVLIPANMQHSTFSQVLPPELANYIAMPHKENGEPVAGGPYRYPEMAAAGLWTTPTDLAKFLISIQTAWNGGDGALIQPTTAKEMLKLVKSGSSMGFDIGGSGDDRYFAKGGDTTGFAGQMVAFNSRGEGVVILTNSSDGNALADELIRSVAAAYHWPALQTHMRSVGHVDGKKLHLLAGNYAYGDRGRFSIQVEGGHLSIKQILRPAESMYPQNATTWFTLSDDEKYVFNDDNGASGYIDDGGERVSFHRLKESELK</sequence>
<dbReference type="Gene3D" id="3.40.710.10">
    <property type="entry name" value="DD-peptidase/beta-lactamase superfamily"/>
    <property type="match status" value="1"/>
</dbReference>
<evidence type="ECO:0000313" key="4">
    <source>
        <dbReference type="Proteomes" id="UP000274358"/>
    </source>
</evidence>
<organism evidence="3 4">
    <name type="scientific">Dyella choica</name>
    <dbReference type="NCBI Taxonomy" id="1927959"/>
    <lineage>
        <taxon>Bacteria</taxon>
        <taxon>Pseudomonadati</taxon>
        <taxon>Pseudomonadota</taxon>
        <taxon>Gammaproteobacteria</taxon>
        <taxon>Lysobacterales</taxon>
        <taxon>Rhodanobacteraceae</taxon>
        <taxon>Dyella</taxon>
    </lineage>
</organism>
<keyword evidence="3" id="KW-0378">Hydrolase</keyword>
<dbReference type="PANTHER" id="PTHR46825">
    <property type="entry name" value="D-ALANYL-D-ALANINE-CARBOXYPEPTIDASE/ENDOPEPTIDASE AMPH"/>
    <property type="match status" value="1"/>
</dbReference>
<dbReference type="InterPro" id="IPR050491">
    <property type="entry name" value="AmpC-like"/>
</dbReference>
<gene>
    <name evidence="3" type="ORF">EKH80_01740</name>
</gene>
<reference evidence="3 4" key="1">
    <citation type="submission" date="2018-12" db="EMBL/GenBank/DDBJ databases">
        <title>Dyella dinghuensis sp. nov. DHOA06 and Dyella choica sp. nov. 4M-K27, isolated from forest soil.</title>
        <authorList>
            <person name="Qiu L.-H."/>
            <person name="Gao Z.-H."/>
        </authorList>
    </citation>
    <scope>NUCLEOTIDE SEQUENCE [LARGE SCALE GENOMIC DNA]</scope>
    <source>
        <strain evidence="3 4">4M-K27</strain>
    </source>
</reference>
<dbReference type="GO" id="GO:0016787">
    <property type="term" value="F:hydrolase activity"/>
    <property type="evidence" value="ECO:0007669"/>
    <property type="project" value="UniProtKB-KW"/>
</dbReference>